<dbReference type="Proteomes" id="UP000078387">
    <property type="component" value="Unassembled WGS sequence"/>
</dbReference>
<protein>
    <submittedName>
        <fullName evidence="1">Uncharacterized protein</fullName>
    </submittedName>
</protein>
<dbReference type="EMBL" id="BDEQ01000001">
    <property type="protein sequence ID" value="GAT96153.1"/>
    <property type="molecule type" value="Genomic_DNA"/>
</dbReference>
<dbReference type="VEuPathDB" id="AmoebaDB:KM1_052860"/>
<reference evidence="1 2" key="1">
    <citation type="submission" date="2016-05" db="EMBL/GenBank/DDBJ databases">
        <title>First whole genome sequencing of Entamoeba histolytica HM1:IMSS-clone-6.</title>
        <authorList>
            <person name="Mukherjee Avik.K."/>
            <person name="Izumyama S."/>
            <person name="Nakada-Tsukui K."/>
            <person name="Nozaki T."/>
        </authorList>
    </citation>
    <scope>NUCLEOTIDE SEQUENCE [LARGE SCALE GENOMIC DNA]</scope>
    <source>
        <strain evidence="1 2">HM1:IMSS clone 6</strain>
    </source>
</reference>
<comment type="caution">
    <text evidence="1">The sequence shown here is derived from an EMBL/GenBank/DDBJ whole genome shotgun (WGS) entry which is preliminary data.</text>
</comment>
<dbReference type="VEuPathDB" id="AmoebaDB:EHI7A_023370"/>
<dbReference type="VEuPathDB" id="AmoebaDB:EHI_140250"/>
<dbReference type="VEuPathDB" id="AmoebaDB:EHI8A_021010"/>
<sequence length="293" mass="33868">MLTSKRGGLVYDKEANFNEPMMRNCVGISHFFVFDVFDKALCFLDKVVQIGCYGDAATSQEKHKIWVKRICSNNEYNKGKEKTSKVGCGAHAFVREVQLRTIIHGTIFKKEQVIFNFDNNIYSTHKVSFLPLFEPKMFSSKYQIVMKKKVVLVTIGEGHSAACKQQMQMNCFQLKHKKEKQSKDLNEKGETSIQSINPPLQSPFVICQQPFLQSDSKQEELHDNSKCAFTQGVVNYDGRYYFMCNEDEMARKYLSRIDSLTKEVLADIENNPYDQRLQLFIQLIQNTKKAFVQ</sequence>
<organism evidence="1 2">
    <name type="scientific">Entamoeba histolytica</name>
    <dbReference type="NCBI Taxonomy" id="5759"/>
    <lineage>
        <taxon>Eukaryota</taxon>
        <taxon>Amoebozoa</taxon>
        <taxon>Evosea</taxon>
        <taxon>Archamoebae</taxon>
        <taxon>Mastigamoebida</taxon>
        <taxon>Entamoebidae</taxon>
        <taxon>Entamoeba</taxon>
    </lineage>
</organism>
<dbReference type="OMA" id="RICCNTE"/>
<gene>
    <name evidence="1" type="ORF">CL6EHI_140250</name>
</gene>
<accession>A0A5K1V9L9</accession>
<evidence type="ECO:0000313" key="2">
    <source>
        <dbReference type="Proteomes" id="UP000078387"/>
    </source>
</evidence>
<dbReference type="AlphaFoldDB" id="A0A5K1V9L9"/>
<name>A0A5K1V9L9_ENTHI</name>
<proteinExistence type="predicted"/>
<dbReference type="VEuPathDB" id="AmoebaDB:EHI5A_045190"/>
<evidence type="ECO:0000313" key="1">
    <source>
        <dbReference type="EMBL" id="GAT96153.1"/>
    </source>
</evidence>